<dbReference type="Pfam" id="PF03372">
    <property type="entry name" value="Exo_endo_phos"/>
    <property type="match status" value="1"/>
</dbReference>
<evidence type="ECO:0000313" key="2">
    <source>
        <dbReference type="EMBL" id="QGZ28190.1"/>
    </source>
</evidence>
<keyword evidence="2" id="KW-0378">Hydrolase</keyword>
<gene>
    <name evidence="2" type="ORF">GP482_08720</name>
</gene>
<organism evidence="2 3">
    <name type="scientific">Streptococcus ruminicola</name>
    <dbReference type="NCBI Taxonomy" id="2686210"/>
    <lineage>
        <taxon>Bacteria</taxon>
        <taxon>Bacillati</taxon>
        <taxon>Bacillota</taxon>
        <taxon>Bacilli</taxon>
        <taxon>Lactobacillales</taxon>
        <taxon>Streptococcaceae</taxon>
        <taxon>Streptococcus</taxon>
    </lineage>
</organism>
<dbReference type="AlphaFoldDB" id="A0AAE6R5E6"/>
<keyword evidence="2" id="KW-0540">Nuclease</keyword>
<keyword evidence="2" id="KW-0255">Endonuclease</keyword>
<dbReference type="InterPro" id="IPR036691">
    <property type="entry name" value="Endo/exonu/phosph_ase_sf"/>
</dbReference>
<evidence type="ECO:0000313" key="3">
    <source>
        <dbReference type="Proteomes" id="UP000433223"/>
    </source>
</evidence>
<evidence type="ECO:0000259" key="1">
    <source>
        <dbReference type="Pfam" id="PF03372"/>
    </source>
</evidence>
<dbReference type="GO" id="GO:0004519">
    <property type="term" value="F:endonuclease activity"/>
    <property type="evidence" value="ECO:0007669"/>
    <property type="project" value="UniProtKB-KW"/>
</dbReference>
<dbReference type="Gene3D" id="3.60.10.10">
    <property type="entry name" value="Endonuclease/exonuclease/phosphatase"/>
    <property type="match status" value="1"/>
</dbReference>
<dbReference type="InterPro" id="IPR005135">
    <property type="entry name" value="Endo/exonuclease/phosphatase"/>
</dbReference>
<sequence>MTEVLTLLSANLDFMGADNYNRTCKQIGRFLISNKPTFIALQEIGTISKKDGLKDKDLISELELNGYKAITHNNSKNPVNSRLFYDSNVVKFVKNLLPIYETGFVNRQSGAVFKTKNNKNSVAIFSLHFPLYGKFPKEKEQMWDTYIQFASEARKTYDHVILAGDFNESLINKTDLSHKITEMERYMVDASEEFPTWKDRKLDYVFITPDTKIEEYSTLDNKFSDHKALQVAFVV</sequence>
<dbReference type="Proteomes" id="UP000433223">
    <property type="component" value="Chromosome"/>
</dbReference>
<feature type="domain" description="Endonuclease/exonuclease/phosphatase" evidence="1">
    <location>
        <begin position="25"/>
        <end position="226"/>
    </location>
</feature>
<reference evidence="2 3" key="1">
    <citation type="submission" date="2019-12" db="EMBL/GenBank/DDBJ databases">
        <title>Complete genome sequence of Streptococcus lutetiensis CNU 77-61 isolated from Capra aegagrus hircus.</title>
        <authorList>
            <person name="Park S.Y."/>
            <person name="Kim J.H."/>
            <person name="Seo S.W."/>
        </authorList>
    </citation>
    <scope>NUCLEOTIDE SEQUENCE [LARGE SCALE GENOMIC DNA]</scope>
    <source>
        <strain evidence="2 3">CNU_77-61</strain>
    </source>
</reference>
<dbReference type="EMBL" id="CP046875">
    <property type="protein sequence ID" value="QGZ28190.1"/>
    <property type="molecule type" value="Genomic_DNA"/>
</dbReference>
<protein>
    <submittedName>
        <fullName evidence="2">Endonuclease</fullName>
    </submittedName>
</protein>
<proteinExistence type="predicted"/>
<dbReference type="RefSeq" id="WP_158914687.1">
    <property type="nucleotide sequence ID" value="NZ_CP046875.1"/>
</dbReference>
<keyword evidence="3" id="KW-1185">Reference proteome</keyword>
<accession>A0AAE6R5E6</accession>
<name>A0AAE6R5E6_9STRE</name>
<dbReference type="SUPFAM" id="SSF56219">
    <property type="entry name" value="DNase I-like"/>
    <property type="match status" value="1"/>
</dbReference>